<feature type="compositionally biased region" description="Basic residues" evidence="1">
    <location>
        <begin position="63"/>
        <end position="72"/>
    </location>
</feature>
<sequence>MAKKWTSFSPIATGKEPCPWRSGWMVIETTGKAGTSINPDGKAGIGQGFTNCQHTATEEATGYRRKPSRYGKARPLPSAPRARLHDLARAFQPQGHGTSERNPALGRSGWTVIEVTGKPEPRSSQTARPELGRASTVCQHTATKQGTGDRRKPSRSGRARPLPLAPRARLHDLARAFQPSRPQD</sequence>
<evidence type="ECO:0000313" key="3">
    <source>
        <dbReference type="Proteomes" id="UP000249396"/>
    </source>
</evidence>
<gene>
    <name evidence="2" type="ORF">DM484_10865</name>
</gene>
<name>A0A2W4R904_9GAMM</name>
<feature type="region of interest" description="Disordered" evidence="1">
    <location>
        <begin position="57"/>
        <end position="184"/>
    </location>
</feature>
<comment type="caution">
    <text evidence="2">The sequence shown here is derived from an EMBL/GenBank/DDBJ whole genome shotgun (WGS) entry which is preliminary data.</text>
</comment>
<dbReference type="Proteomes" id="UP000249396">
    <property type="component" value="Unassembled WGS sequence"/>
</dbReference>
<proteinExistence type="predicted"/>
<feature type="compositionally biased region" description="Polar residues" evidence="1">
    <location>
        <begin position="136"/>
        <end position="146"/>
    </location>
</feature>
<dbReference type="EMBL" id="QJPH01000292">
    <property type="protein sequence ID" value="PZN79793.1"/>
    <property type="molecule type" value="Genomic_DNA"/>
</dbReference>
<organism evidence="2 3">
    <name type="scientific">Candidatus Methylumidiphilus alinenensis</name>
    <dbReference type="NCBI Taxonomy" id="2202197"/>
    <lineage>
        <taxon>Bacteria</taxon>
        <taxon>Pseudomonadati</taxon>
        <taxon>Pseudomonadota</taxon>
        <taxon>Gammaproteobacteria</taxon>
        <taxon>Methylococcales</taxon>
        <taxon>Candidatus Methylumidiphilus</taxon>
    </lineage>
</organism>
<accession>A0A2W4R904</accession>
<evidence type="ECO:0000313" key="2">
    <source>
        <dbReference type="EMBL" id="PZN79793.1"/>
    </source>
</evidence>
<protein>
    <submittedName>
        <fullName evidence="2">Uncharacterized protein</fullName>
    </submittedName>
</protein>
<evidence type="ECO:0000256" key="1">
    <source>
        <dbReference type="SAM" id="MobiDB-lite"/>
    </source>
</evidence>
<reference evidence="2 3" key="1">
    <citation type="journal article" date="2018" name="Aquat. Microb. Ecol.">
        <title>Gammaproteobacterial methanotrophs dominate.</title>
        <authorList>
            <person name="Rissanen A.J."/>
            <person name="Saarenheimo J."/>
            <person name="Tiirola M."/>
            <person name="Peura S."/>
            <person name="Aalto S.L."/>
            <person name="Karvinen A."/>
            <person name="Nykanen H."/>
        </authorList>
    </citation>
    <scope>NUCLEOTIDE SEQUENCE [LARGE SCALE GENOMIC DNA]</scope>
    <source>
        <strain evidence="2">AMbin10</strain>
    </source>
</reference>
<dbReference type="AlphaFoldDB" id="A0A2W4R904"/>